<evidence type="ECO:0000256" key="2">
    <source>
        <dbReference type="ARBA" id="ARBA00005297"/>
    </source>
</evidence>
<dbReference type="SUPFAM" id="SSF56322">
    <property type="entry name" value="ADC synthase"/>
    <property type="match status" value="1"/>
</dbReference>
<proteinExistence type="inferred from homology"/>
<dbReference type="Pfam" id="PF00425">
    <property type="entry name" value="Chorismate_bind"/>
    <property type="match status" value="1"/>
</dbReference>
<gene>
    <name evidence="7" type="ORF">HMPREF9306_02011</name>
</gene>
<accession>S2W262</accession>
<dbReference type="InterPro" id="IPR004561">
    <property type="entry name" value="IsoChor_synthase"/>
</dbReference>
<dbReference type="NCBIfam" id="TIGR00543">
    <property type="entry name" value="isochor_syn"/>
    <property type="match status" value="1"/>
</dbReference>
<comment type="similarity">
    <text evidence="2">Belongs to the isochorismate synthase family.</text>
</comment>
<dbReference type="Proteomes" id="UP000014417">
    <property type="component" value="Unassembled WGS sequence"/>
</dbReference>
<reference evidence="7 8" key="1">
    <citation type="submission" date="2013-04" db="EMBL/GenBank/DDBJ databases">
        <title>The Genome Sequence of Propionimicrobium lymphophilum ACS-093-V-SCH5.</title>
        <authorList>
            <consortium name="The Broad Institute Genomics Platform"/>
            <person name="Earl A."/>
            <person name="Ward D."/>
            <person name="Feldgarden M."/>
            <person name="Gevers D."/>
            <person name="Saerens B."/>
            <person name="Vaneechoutte M."/>
            <person name="Walker B."/>
            <person name="Young S."/>
            <person name="Zeng Q."/>
            <person name="Gargeya S."/>
            <person name="Fitzgerald M."/>
            <person name="Haas B."/>
            <person name="Abouelleil A."/>
            <person name="Allen A.W."/>
            <person name="Alvarado L."/>
            <person name="Arachchi H.M."/>
            <person name="Berlin A.M."/>
            <person name="Chapman S.B."/>
            <person name="Gainer-Dewar J."/>
            <person name="Goldberg J."/>
            <person name="Griggs A."/>
            <person name="Gujja S."/>
            <person name="Hansen M."/>
            <person name="Howarth C."/>
            <person name="Imamovic A."/>
            <person name="Ireland A."/>
            <person name="Larimer J."/>
            <person name="McCowan C."/>
            <person name="Murphy C."/>
            <person name="Pearson M."/>
            <person name="Poon T.W."/>
            <person name="Priest M."/>
            <person name="Roberts A."/>
            <person name="Saif S."/>
            <person name="Shea T."/>
            <person name="Sisk P."/>
            <person name="Sykes S."/>
            <person name="Wortman J."/>
            <person name="Nusbaum C."/>
            <person name="Birren B."/>
        </authorList>
    </citation>
    <scope>NUCLEOTIDE SEQUENCE [LARGE SCALE GENOMIC DNA]</scope>
    <source>
        <strain evidence="7 8">ACS-093-V-SCH5</strain>
    </source>
</reference>
<evidence type="ECO:0000256" key="3">
    <source>
        <dbReference type="ARBA" id="ARBA00012824"/>
    </source>
</evidence>
<dbReference type="HOGENOM" id="CLU_006493_8_5_11"/>
<name>S2W262_9ACTN</name>
<dbReference type="STRING" id="883161.HMPREF9306_02011"/>
<dbReference type="PATRIC" id="fig|883161.3.peg.2000"/>
<evidence type="ECO:0000313" key="8">
    <source>
        <dbReference type="Proteomes" id="UP000014417"/>
    </source>
</evidence>
<comment type="caution">
    <text evidence="7">The sequence shown here is derived from an EMBL/GenBank/DDBJ whole genome shotgun (WGS) entry which is preliminary data.</text>
</comment>
<dbReference type="AlphaFoldDB" id="S2W262"/>
<evidence type="ECO:0000259" key="6">
    <source>
        <dbReference type="Pfam" id="PF00425"/>
    </source>
</evidence>
<dbReference type="EC" id="5.4.4.2" evidence="3"/>
<dbReference type="EMBL" id="AGZR01000009">
    <property type="protein sequence ID" value="EPD32440.1"/>
    <property type="molecule type" value="Genomic_DNA"/>
</dbReference>
<keyword evidence="8" id="KW-1185">Reference proteome</keyword>
<dbReference type="GO" id="GO:0008909">
    <property type="term" value="F:isochorismate synthase activity"/>
    <property type="evidence" value="ECO:0007669"/>
    <property type="project" value="UniProtKB-EC"/>
</dbReference>
<dbReference type="InterPro" id="IPR015890">
    <property type="entry name" value="Chorismate_C"/>
</dbReference>
<sequence>MYFGRGQNCFVTNGEITRIETDSMQEAEDWWNTLRDKIENETEMPGAFGIGPLAIGSFVFDPAATKQKSVLIVPETIVGHRDGIFWLTKIGFDRVTPTLPPVQDPPEPAKNLRFEQGPLSDYQWMMEVKLARAFIRSGDAQKIVLARKTYAHSDEPFDPRWALLKLAGNYASCWNYMVDGLVGATPEMLVMRSNGLTISRILAGTIPALEDISDENQAARLISSSKDLHEHELAVESVVRQLKPYFQGMHVPSAPYVLRLPNVLHLASDIGGVTYPEYNVLSLARAAHPTAAVCGTPTDVAREYIAANERMDRSRYAGPVGWIDTQGDGEWALALRCGQVDDEDPTKMHLYAGGGIMADSRPHSELVETESKLNPIKSALRENI</sequence>
<evidence type="ECO:0000313" key="7">
    <source>
        <dbReference type="EMBL" id="EPD32440.1"/>
    </source>
</evidence>
<organism evidence="7 8">
    <name type="scientific">Propionimicrobium lymphophilum ACS-093-V-SCH5</name>
    <dbReference type="NCBI Taxonomy" id="883161"/>
    <lineage>
        <taxon>Bacteria</taxon>
        <taxon>Bacillati</taxon>
        <taxon>Actinomycetota</taxon>
        <taxon>Actinomycetes</taxon>
        <taxon>Propionibacteriales</taxon>
        <taxon>Propionibacteriaceae</taxon>
        <taxon>Propionimicrobium</taxon>
    </lineage>
</organism>
<dbReference type="Gene3D" id="3.60.120.10">
    <property type="entry name" value="Anthranilate synthase"/>
    <property type="match status" value="1"/>
</dbReference>
<feature type="domain" description="Chorismate-utilising enzyme C-terminal" evidence="6">
    <location>
        <begin position="123"/>
        <end position="372"/>
    </location>
</feature>
<dbReference type="PANTHER" id="PTHR42839">
    <property type="entry name" value="ISOCHORISMATE SYNTHASE ENTC"/>
    <property type="match status" value="1"/>
</dbReference>
<dbReference type="PANTHER" id="PTHR42839:SF2">
    <property type="entry name" value="ISOCHORISMATE SYNTHASE ENTC"/>
    <property type="match status" value="1"/>
</dbReference>
<keyword evidence="4" id="KW-0413">Isomerase</keyword>
<comment type="catalytic activity">
    <reaction evidence="1">
        <text>chorismate = isochorismate</text>
        <dbReference type="Rhea" id="RHEA:18985"/>
        <dbReference type="ChEBI" id="CHEBI:29748"/>
        <dbReference type="ChEBI" id="CHEBI:29780"/>
        <dbReference type="EC" id="5.4.4.2"/>
    </reaction>
</comment>
<evidence type="ECO:0000256" key="1">
    <source>
        <dbReference type="ARBA" id="ARBA00000799"/>
    </source>
</evidence>
<evidence type="ECO:0000256" key="5">
    <source>
        <dbReference type="ARBA" id="ARBA00041564"/>
    </source>
</evidence>
<evidence type="ECO:0000256" key="4">
    <source>
        <dbReference type="ARBA" id="ARBA00023235"/>
    </source>
</evidence>
<dbReference type="GO" id="GO:0009697">
    <property type="term" value="P:salicylic acid biosynthetic process"/>
    <property type="evidence" value="ECO:0007669"/>
    <property type="project" value="TreeGrafter"/>
</dbReference>
<dbReference type="InterPro" id="IPR005801">
    <property type="entry name" value="ADC_synthase"/>
</dbReference>
<protein>
    <recommendedName>
        <fullName evidence="3">isochorismate synthase</fullName>
        <ecNumber evidence="3">5.4.4.2</ecNumber>
    </recommendedName>
    <alternativeName>
        <fullName evidence="5">Isochorismate mutase</fullName>
    </alternativeName>
</protein>